<proteinExistence type="predicted"/>
<accession>A0A540W085</accession>
<evidence type="ECO:0000313" key="2">
    <source>
        <dbReference type="EMBL" id="TQF02401.1"/>
    </source>
</evidence>
<evidence type="ECO:0000313" key="3">
    <source>
        <dbReference type="Proteomes" id="UP000319103"/>
    </source>
</evidence>
<dbReference type="Proteomes" id="UP000319103">
    <property type="component" value="Unassembled WGS sequence"/>
</dbReference>
<dbReference type="EMBL" id="VIGB01000003">
    <property type="protein sequence ID" value="TQF02401.1"/>
    <property type="molecule type" value="Genomic_DNA"/>
</dbReference>
<reference evidence="2 3" key="1">
    <citation type="submission" date="2019-06" db="EMBL/GenBank/DDBJ databases">
        <title>Description of Kitasatospora acidophila sp. nov. isolated from pine grove soil, and reclassification of Streptomyces novaecaesareae to Kitasatospora novaeceasareae comb. nov.</title>
        <authorList>
            <person name="Kim M.J."/>
        </authorList>
    </citation>
    <scope>NUCLEOTIDE SEQUENCE [LARGE SCALE GENOMIC DNA]</scope>
    <source>
        <strain evidence="2 3">MMS16-CNU292</strain>
    </source>
</reference>
<dbReference type="AlphaFoldDB" id="A0A540W085"/>
<feature type="compositionally biased region" description="Acidic residues" evidence="1">
    <location>
        <begin position="41"/>
        <end position="60"/>
    </location>
</feature>
<protein>
    <submittedName>
        <fullName evidence="2">Uncharacterized protein</fullName>
    </submittedName>
</protein>
<name>A0A540W085_9ACTN</name>
<keyword evidence="3" id="KW-1185">Reference proteome</keyword>
<gene>
    <name evidence="2" type="ORF">E6W39_09100</name>
</gene>
<feature type="compositionally biased region" description="Gly residues" evidence="1">
    <location>
        <begin position="1"/>
        <end position="10"/>
    </location>
</feature>
<comment type="caution">
    <text evidence="2">The sequence shown here is derived from an EMBL/GenBank/DDBJ whole genome shotgun (WGS) entry which is preliminary data.</text>
</comment>
<dbReference type="RefSeq" id="WP_141633095.1">
    <property type="nucleotide sequence ID" value="NZ_VIGB01000003.1"/>
</dbReference>
<sequence>MGVRAPGGFGDLKVFFDPEAPPSLERLTPEERAAAEAALWAEEEDGEAEEEDEGQDDGEE</sequence>
<evidence type="ECO:0000256" key="1">
    <source>
        <dbReference type="SAM" id="MobiDB-lite"/>
    </source>
</evidence>
<organism evidence="2 3">
    <name type="scientific">Kitasatospora acidiphila</name>
    <dbReference type="NCBI Taxonomy" id="2567942"/>
    <lineage>
        <taxon>Bacteria</taxon>
        <taxon>Bacillati</taxon>
        <taxon>Actinomycetota</taxon>
        <taxon>Actinomycetes</taxon>
        <taxon>Kitasatosporales</taxon>
        <taxon>Streptomycetaceae</taxon>
        <taxon>Kitasatospora</taxon>
    </lineage>
</organism>
<feature type="region of interest" description="Disordered" evidence="1">
    <location>
        <begin position="1"/>
        <end position="60"/>
    </location>
</feature>